<organism evidence="3 4">
    <name type="scientific">Operophtera brumata</name>
    <name type="common">Winter moth</name>
    <name type="synonym">Phalaena brumata</name>
    <dbReference type="NCBI Taxonomy" id="104452"/>
    <lineage>
        <taxon>Eukaryota</taxon>
        <taxon>Metazoa</taxon>
        <taxon>Ecdysozoa</taxon>
        <taxon>Arthropoda</taxon>
        <taxon>Hexapoda</taxon>
        <taxon>Insecta</taxon>
        <taxon>Pterygota</taxon>
        <taxon>Neoptera</taxon>
        <taxon>Endopterygota</taxon>
        <taxon>Lepidoptera</taxon>
        <taxon>Glossata</taxon>
        <taxon>Ditrysia</taxon>
        <taxon>Geometroidea</taxon>
        <taxon>Geometridae</taxon>
        <taxon>Larentiinae</taxon>
        <taxon>Operophtera</taxon>
    </lineage>
</organism>
<dbReference type="PROSITE" id="PS50254">
    <property type="entry name" value="REL_2"/>
    <property type="match status" value="2"/>
</dbReference>
<evidence type="ECO:0000313" key="4">
    <source>
        <dbReference type="Proteomes" id="UP000037510"/>
    </source>
</evidence>
<gene>
    <name evidence="3" type="ORF">OBRU01_13615</name>
</gene>
<dbReference type="InterPro" id="IPR008967">
    <property type="entry name" value="p53-like_TF_DNA-bd_sf"/>
</dbReference>
<dbReference type="InterPro" id="IPR000451">
    <property type="entry name" value="NFkB/Dor"/>
</dbReference>
<dbReference type="PANTHER" id="PTHR24169">
    <property type="entry name" value="NUCLEAR FACTOR NF-KAPPA-B PROTEIN"/>
    <property type="match status" value="1"/>
</dbReference>
<feature type="region of interest" description="Disordered" evidence="1">
    <location>
        <begin position="1"/>
        <end position="33"/>
    </location>
</feature>
<dbReference type="SUPFAM" id="SSF49417">
    <property type="entry name" value="p53-like transcription factors"/>
    <property type="match status" value="1"/>
</dbReference>
<dbReference type="InterPro" id="IPR032397">
    <property type="entry name" value="RHD_dimer"/>
</dbReference>
<dbReference type="InterPro" id="IPR013783">
    <property type="entry name" value="Ig-like_fold"/>
</dbReference>
<feature type="compositionally biased region" description="Basic and acidic residues" evidence="1">
    <location>
        <begin position="1"/>
        <end position="10"/>
    </location>
</feature>
<dbReference type="Gene3D" id="2.60.40.10">
    <property type="entry name" value="Immunoglobulins"/>
    <property type="match status" value="1"/>
</dbReference>
<name>A0A0L7L833_OPEBR</name>
<dbReference type="InterPro" id="IPR011539">
    <property type="entry name" value="RHD_DNA_bind_dom"/>
</dbReference>
<evidence type="ECO:0000259" key="2">
    <source>
        <dbReference type="PROSITE" id="PS50254"/>
    </source>
</evidence>
<comment type="caution">
    <text evidence="3">The sequence shown here is derived from an EMBL/GenBank/DDBJ whole genome shotgun (WGS) entry which is preliminary data.</text>
</comment>
<dbReference type="SUPFAM" id="SSF81296">
    <property type="entry name" value="E set domains"/>
    <property type="match status" value="1"/>
</dbReference>
<evidence type="ECO:0000313" key="3">
    <source>
        <dbReference type="EMBL" id="KOB71525.1"/>
    </source>
</evidence>
<dbReference type="Pfam" id="PF00554">
    <property type="entry name" value="RHD_DNA_bind"/>
    <property type="match status" value="1"/>
</dbReference>
<dbReference type="GO" id="GO:0000981">
    <property type="term" value="F:DNA-binding transcription factor activity, RNA polymerase II-specific"/>
    <property type="evidence" value="ECO:0007669"/>
    <property type="project" value="TreeGrafter"/>
</dbReference>
<reference evidence="3 4" key="1">
    <citation type="journal article" date="2015" name="Genome Biol. Evol.">
        <title>The genome of winter moth (Operophtera brumata) provides a genomic perspective on sexual dimorphism and phenology.</title>
        <authorList>
            <person name="Derks M.F."/>
            <person name="Smit S."/>
            <person name="Salis L."/>
            <person name="Schijlen E."/>
            <person name="Bossers A."/>
            <person name="Mateman C."/>
            <person name="Pijl A.S."/>
            <person name="de Ridder D."/>
            <person name="Groenen M.A."/>
            <person name="Visser M.E."/>
            <person name="Megens H.J."/>
        </authorList>
    </citation>
    <scope>NUCLEOTIDE SEQUENCE [LARGE SCALE GENOMIC DNA]</scope>
    <source>
        <strain evidence="3">WM2013NL</strain>
        <tissue evidence="3">Head and thorax</tissue>
    </source>
</reference>
<evidence type="ECO:0000256" key="1">
    <source>
        <dbReference type="SAM" id="MobiDB-lite"/>
    </source>
</evidence>
<dbReference type="PANTHER" id="PTHR24169:SF28">
    <property type="entry name" value="NUCLEAR FACTOR NF-KAPPA-B P110 SUBUNIT"/>
    <property type="match status" value="1"/>
</dbReference>
<protein>
    <submittedName>
        <fullName evidence="3">Relish</fullName>
    </submittedName>
</protein>
<dbReference type="Gene3D" id="2.60.40.340">
    <property type="entry name" value="Rel homology domain (RHD), DNA-binding domain"/>
    <property type="match status" value="2"/>
</dbReference>
<dbReference type="AlphaFoldDB" id="A0A0L7L833"/>
<feature type="domain" description="RHD" evidence="2">
    <location>
        <begin position="56"/>
        <end position="104"/>
    </location>
</feature>
<dbReference type="InterPro" id="IPR014756">
    <property type="entry name" value="Ig_E-set"/>
</dbReference>
<dbReference type="Proteomes" id="UP000037510">
    <property type="component" value="Unassembled WGS sequence"/>
</dbReference>
<accession>A0A0L7L833</accession>
<feature type="domain" description="RHD" evidence="2">
    <location>
        <begin position="149"/>
        <end position="185"/>
    </location>
</feature>
<dbReference type="STRING" id="104452.A0A0L7L833"/>
<dbReference type="InterPro" id="IPR037059">
    <property type="entry name" value="RHD_DNA_bind_dom_sf"/>
</dbReference>
<sequence length="274" mass="31395">MSSSSDRDVSESSNSPISYTLKDSPYSSPSQQVPQLTNNLTELTCSDKSFHYVNIVNEPQLRIIEQAQNHFRFRYVSEMVGTHGCLLGKSYANNKQKTHPTVELAQCDVEEDHPHRLLEDDQDRDVSSFVPEHNSYKLRMECDSMAKRINLNIVRLKFSAHDIETGKEICKPVFSEPIHNMKSAATNDLKICRMSQCNGRPRGENIMIRFVELDENGDEVWSDNGSFVQSDVHHQTPAYKDTQTTVDVQVYIELVRPTDGRTSERKKFTYKAEE</sequence>
<dbReference type="GO" id="GO:0005737">
    <property type="term" value="C:cytoplasm"/>
    <property type="evidence" value="ECO:0007669"/>
    <property type="project" value="InterPro"/>
</dbReference>
<proteinExistence type="predicted"/>
<feature type="non-terminal residue" evidence="3">
    <location>
        <position position="274"/>
    </location>
</feature>
<dbReference type="GO" id="GO:0000978">
    <property type="term" value="F:RNA polymerase II cis-regulatory region sequence-specific DNA binding"/>
    <property type="evidence" value="ECO:0007669"/>
    <property type="project" value="TreeGrafter"/>
</dbReference>
<dbReference type="Pfam" id="PF16179">
    <property type="entry name" value="RHD_dimer"/>
    <property type="match status" value="1"/>
</dbReference>
<dbReference type="EMBL" id="JTDY01002386">
    <property type="protein sequence ID" value="KOB71525.1"/>
    <property type="molecule type" value="Genomic_DNA"/>
</dbReference>
<keyword evidence="4" id="KW-1185">Reference proteome</keyword>
<feature type="compositionally biased region" description="Low complexity" evidence="1">
    <location>
        <begin position="24"/>
        <end position="33"/>
    </location>
</feature>